<dbReference type="GO" id="GO:0016887">
    <property type="term" value="F:ATP hydrolysis activity"/>
    <property type="evidence" value="ECO:0007669"/>
    <property type="project" value="InterPro"/>
</dbReference>
<sequence length="304" mass="33887">MLAVKNLKKRFGDVIAVDGISFSVLENETVALLGPNGSGKTTTLRAIVGLVLPDEGEIYINGVDVIREPKKAKGFLSFLPQRINMYENLKVIEIIEFFRKIRNLPVQRVEYVIEMLNLKDILNKYASELSGGNVQRLGIAIAIMPDVPLLILDEPTLSLDPEGVMRFKSLLSSLKGEGKTILFTTHLLNEVDELADKVGVLVSGRLIAFEGASELKKKLKFESKVYLVISNMTDRFVDVVLDAGALDVKRNGTSMIIKADSKDMLDIIFKLKECGAKIENFQTSSQSFEVVYQKLMEEYHGKKD</sequence>
<protein>
    <submittedName>
        <fullName evidence="7">ABC-2 type transport system ATP-binding protein</fullName>
    </submittedName>
</protein>
<dbReference type="PANTHER" id="PTHR42711:SF5">
    <property type="entry name" value="ABC TRANSPORTER ATP-BINDING PROTEIN NATA"/>
    <property type="match status" value="1"/>
</dbReference>
<keyword evidence="4" id="KW-0547">Nucleotide-binding</keyword>
<dbReference type="InterPro" id="IPR050763">
    <property type="entry name" value="ABC_transporter_ATP-binding"/>
</dbReference>
<dbReference type="SMART" id="SM00382">
    <property type="entry name" value="AAA"/>
    <property type="match status" value="1"/>
</dbReference>
<dbReference type="Proteomes" id="UP000320623">
    <property type="component" value="Unassembled WGS sequence"/>
</dbReference>
<gene>
    <name evidence="7" type="ORF">JGI1_01073</name>
</gene>
<name>A0A0S4N0U7_9BACT</name>
<dbReference type="RefSeq" id="WP_140944826.1">
    <property type="nucleotide sequence ID" value="NZ_FAOO01000006.1"/>
</dbReference>
<evidence type="ECO:0000313" key="8">
    <source>
        <dbReference type="Proteomes" id="UP000320623"/>
    </source>
</evidence>
<accession>A0A0S4N0U7</accession>
<dbReference type="Gene3D" id="3.40.50.300">
    <property type="entry name" value="P-loop containing nucleotide triphosphate hydrolases"/>
    <property type="match status" value="1"/>
</dbReference>
<dbReference type="STRING" id="1643428.GCA_001442855_01048"/>
<dbReference type="InterPro" id="IPR027417">
    <property type="entry name" value="P-loop_NTPase"/>
</dbReference>
<comment type="similarity">
    <text evidence="1">Belongs to the ABC transporter superfamily.</text>
</comment>
<feature type="domain" description="ABC transporter" evidence="6">
    <location>
        <begin position="2"/>
        <end position="228"/>
    </location>
</feature>
<evidence type="ECO:0000313" key="7">
    <source>
        <dbReference type="EMBL" id="CUU04791.1"/>
    </source>
</evidence>
<evidence type="ECO:0000256" key="3">
    <source>
        <dbReference type="ARBA" id="ARBA00022458"/>
    </source>
</evidence>
<dbReference type="AlphaFoldDB" id="A0A0S4N0U7"/>
<dbReference type="GO" id="GO:0005524">
    <property type="term" value="F:ATP binding"/>
    <property type="evidence" value="ECO:0007669"/>
    <property type="project" value="UniProtKB-KW"/>
</dbReference>
<dbReference type="PROSITE" id="PS50893">
    <property type="entry name" value="ABC_TRANSPORTER_2"/>
    <property type="match status" value="1"/>
</dbReference>
<evidence type="ECO:0000259" key="6">
    <source>
        <dbReference type="PROSITE" id="PS50893"/>
    </source>
</evidence>
<dbReference type="InterPro" id="IPR003439">
    <property type="entry name" value="ABC_transporter-like_ATP-bd"/>
</dbReference>
<proteinExistence type="inferred from homology"/>
<dbReference type="InterPro" id="IPR003593">
    <property type="entry name" value="AAA+_ATPase"/>
</dbReference>
<evidence type="ECO:0000256" key="5">
    <source>
        <dbReference type="ARBA" id="ARBA00022840"/>
    </source>
</evidence>
<dbReference type="EMBL" id="FAOO01000006">
    <property type="protein sequence ID" value="CUU04791.1"/>
    <property type="molecule type" value="Genomic_DNA"/>
</dbReference>
<reference evidence="8" key="1">
    <citation type="submission" date="2015-11" db="EMBL/GenBank/DDBJ databases">
        <authorList>
            <person name="Varghese N."/>
        </authorList>
    </citation>
    <scope>NUCLEOTIDE SEQUENCE [LARGE SCALE GENOMIC DNA]</scope>
</reference>
<dbReference type="PANTHER" id="PTHR42711">
    <property type="entry name" value="ABC TRANSPORTER ATP-BINDING PROTEIN"/>
    <property type="match status" value="1"/>
</dbReference>
<organism evidence="7 8">
    <name type="scientific">Candidatus Thermokryptus mobilis</name>
    <dbReference type="NCBI Taxonomy" id="1643428"/>
    <lineage>
        <taxon>Bacteria</taxon>
        <taxon>Pseudomonadati</taxon>
        <taxon>Candidatus Kryptoniota</taxon>
        <taxon>Candidatus Thermokryptus</taxon>
    </lineage>
</organism>
<keyword evidence="5 7" id="KW-0067">ATP-binding</keyword>
<dbReference type="SUPFAM" id="SSF52540">
    <property type="entry name" value="P-loop containing nucleoside triphosphate hydrolases"/>
    <property type="match status" value="1"/>
</dbReference>
<dbReference type="OrthoDB" id="9809205at2"/>
<dbReference type="Pfam" id="PF00005">
    <property type="entry name" value="ABC_tran"/>
    <property type="match status" value="1"/>
</dbReference>
<evidence type="ECO:0000256" key="4">
    <source>
        <dbReference type="ARBA" id="ARBA00022741"/>
    </source>
</evidence>
<keyword evidence="3" id="KW-0536">Nodulation</keyword>
<keyword evidence="8" id="KW-1185">Reference proteome</keyword>
<dbReference type="CDD" id="cd03230">
    <property type="entry name" value="ABC_DR_subfamily_A"/>
    <property type="match status" value="1"/>
</dbReference>
<keyword evidence="2" id="KW-0813">Transport</keyword>
<evidence type="ECO:0000256" key="2">
    <source>
        <dbReference type="ARBA" id="ARBA00022448"/>
    </source>
</evidence>
<evidence type="ECO:0000256" key="1">
    <source>
        <dbReference type="ARBA" id="ARBA00005417"/>
    </source>
</evidence>